<sequence length="687" mass="77260">MEYKYDDEGEWWPYFVIAILTFVVGLVFIQYVHRIVSSKEDVATANNSVKGSISEDSETLDLPHKDAISAQKGRKMSNLIFNKTLVFLIVGTVLIIVLVAFFTKEMDLSTVFDPYTILGVGVSASEKEIKAKYRKLSLQYHPDKVSRDLTEKGKQEMEALYIRITNAYKALTDEVTKENFLKYGHPDGKQMTVHGIAIPQHWVEGKYSWIFVGFYFIAMGIFMPIIVGRWWDDVKSHTKRGIHVDTAAMFVRNIATRVPGRLIAPLDVIRWCIESEEIRSGFPHLDADAVFDLITGYLNRSYDENVAVDTLSIVSKLPSLIDALIEISIHLKCVDIPLSALEAKRAIVAAVKPTGKHQDLLQLPYVDAKVVEAQPVKRLGKLLTLERDEIKKVLGVSDDKKLDTILKIASHIPVLRILKAEFRVSGEAIVPPGAACHIVVNFLVKSAKLKSCPEIDDERFIEEESLDLLINPLKTNEKQPELPYACAPYFPEYIRNNWSGWLFQQSDGKVVEGGSTFVLGNMDLSNLEVSQDIWKAGNEGDVVLGTFKVPFTQPTPQEPGNYHFRLILKNNAYYGCDIDIPITMTVENAPPRINKEKFRKLMGENEEELDEDSDSDSDISDPEEDSLAGALAAMRGQSTKKSSKVEEVTSDVEEVEDEDFSDNESVFTDINTDTEDEGDFEESKTKK</sequence>
<dbReference type="GO" id="GO:0006614">
    <property type="term" value="P:SRP-dependent cotranslational protein targeting to membrane"/>
    <property type="evidence" value="ECO:0007669"/>
    <property type="project" value="TreeGrafter"/>
</dbReference>
<dbReference type="Gene3D" id="1.10.287.110">
    <property type="entry name" value="DnaJ domain"/>
    <property type="match status" value="1"/>
</dbReference>
<keyword evidence="5" id="KW-1185">Reference proteome</keyword>
<comment type="caution">
    <text evidence="4">The sequence shown here is derived from an EMBL/GenBank/DDBJ whole genome shotgun (WGS) entry which is preliminary data.</text>
</comment>
<dbReference type="PANTHER" id="PTHR24075:SF0">
    <property type="entry name" value="TRANSLOCATION PROTEIN SEC63 HOMOLOG"/>
    <property type="match status" value="1"/>
</dbReference>
<name>A0A9P7V9I7_9ASCO</name>
<feature type="compositionally biased region" description="Acidic residues" evidence="1">
    <location>
        <begin position="604"/>
        <end position="626"/>
    </location>
</feature>
<feature type="compositionally biased region" description="Acidic residues" evidence="1">
    <location>
        <begin position="648"/>
        <end position="662"/>
    </location>
</feature>
<dbReference type="AlphaFoldDB" id="A0A9P7V9I7"/>
<dbReference type="InterPro" id="IPR014756">
    <property type="entry name" value="Ig_E-set"/>
</dbReference>
<dbReference type="CDD" id="cd06257">
    <property type="entry name" value="DnaJ"/>
    <property type="match status" value="1"/>
</dbReference>
<evidence type="ECO:0000256" key="2">
    <source>
        <dbReference type="SAM" id="Phobius"/>
    </source>
</evidence>
<dbReference type="Gene3D" id="2.60.40.150">
    <property type="entry name" value="C2 domain"/>
    <property type="match status" value="1"/>
</dbReference>
<dbReference type="InterPro" id="IPR036869">
    <property type="entry name" value="J_dom_sf"/>
</dbReference>
<dbReference type="OrthoDB" id="1734229at2759"/>
<dbReference type="SUPFAM" id="SSF81296">
    <property type="entry name" value="E set domains"/>
    <property type="match status" value="1"/>
</dbReference>
<dbReference type="GO" id="GO:0031207">
    <property type="term" value="C:Sec62/Sec63 complex"/>
    <property type="evidence" value="ECO:0007669"/>
    <property type="project" value="TreeGrafter"/>
</dbReference>
<dbReference type="GO" id="GO:0003723">
    <property type="term" value="F:RNA binding"/>
    <property type="evidence" value="ECO:0007669"/>
    <property type="project" value="TreeGrafter"/>
</dbReference>
<dbReference type="GeneID" id="66118429"/>
<dbReference type="Pfam" id="PF00226">
    <property type="entry name" value="DnaJ"/>
    <property type="match status" value="1"/>
</dbReference>
<feature type="domain" description="J" evidence="3">
    <location>
        <begin position="113"/>
        <end position="184"/>
    </location>
</feature>
<dbReference type="PRINTS" id="PR00625">
    <property type="entry name" value="JDOMAIN"/>
</dbReference>
<dbReference type="GO" id="GO:0006620">
    <property type="term" value="P:post-translational protein targeting to endoplasmic reticulum membrane"/>
    <property type="evidence" value="ECO:0007669"/>
    <property type="project" value="TreeGrafter"/>
</dbReference>
<evidence type="ECO:0000256" key="1">
    <source>
        <dbReference type="SAM" id="MobiDB-lite"/>
    </source>
</evidence>
<gene>
    <name evidence="4" type="primary">SEC63</name>
    <name evidence="4" type="ORF">KQ657_005055</name>
</gene>
<dbReference type="SUPFAM" id="SSF158702">
    <property type="entry name" value="Sec63 N-terminal domain-like"/>
    <property type="match status" value="1"/>
</dbReference>
<keyword evidence="2" id="KW-0472">Membrane</keyword>
<feature type="region of interest" description="Disordered" evidence="1">
    <location>
        <begin position="603"/>
        <end position="687"/>
    </location>
</feature>
<dbReference type="InterPro" id="IPR001623">
    <property type="entry name" value="DnaJ_domain"/>
</dbReference>
<evidence type="ECO:0000313" key="4">
    <source>
        <dbReference type="EMBL" id="KAG7193857.1"/>
    </source>
</evidence>
<feature type="transmembrane region" description="Helical" evidence="2">
    <location>
        <begin position="12"/>
        <end position="32"/>
    </location>
</feature>
<evidence type="ECO:0000313" key="5">
    <source>
        <dbReference type="Proteomes" id="UP000790833"/>
    </source>
</evidence>
<proteinExistence type="predicted"/>
<dbReference type="SUPFAM" id="SSF46565">
    <property type="entry name" value="Chaperone J-domain"/>
    <property type="match status" value="1"/>
</dbReference>
<evidence type="ECO:0000259" key="3">
    <source>
        <dbReference type="PROSITE" id="PS50076"/>
    </source>
</evidence>
<dbReference type="PANTHER" id="PTHR24075">
    <property type="entry name" value="SEC63 DOMAIN-CONTAINING"/>
    <property type="match status" value="1"/>
</dbReference>
<dbReference type="Proteomes" id="UP000790833">
    <property type="component" value="Unassembled WGS sequence"/>
</dbReference>
<dbReference type="GO" id="GO:0008320">
    <property type="term" value="F:protein transmembrane transporter activity"/>
    <property type="evidence" value="ECO:0007669"/>
    <property type="project" value="TreeGrafter"/>
</dbReference>
<dbReference type="EMBL" id="JAHMUF010000009">
    <property type="protein sequence ID" value="KAG7193857.1"/>
    <property type="molecule type" value="Genomic_DNA"/>
</dbReference>
<protein>
    <submittedName>
        <fullName evidence="4">Secretory subunit</fullName>
    </submittedName>
</protein>
<organism evidence="4 5">
    <name type="scientific">Scheffersomyces spartinae</name>
    <dbReference type="NCBI Taxonomy" id="45513"/>
    <lineage>
        <taxon>Eukaryota</taxon>
        <taxon>Fungi</taxon>
        <taxon>Dikarya</taxon>
        <taxon>Ascomycota</taxon>
        <taxon>Saccharomycotina</taxon>
        <taxon>Pichiomycetes</taxon>
        <taxon>Debaryomycetaceae</taxon>
        <taxon>Scheffersomyces</taxon>
    </lineage>
</organism>
<dbReference type="PROSITE" id="PS50076">
    <property type="entry name" value="DNAJ_2"/>
    <property type="match status" value="1"/>
</dbReference>
<reference evidence="4" key="1">
    <citation type="submission" date="2021-03" db="EMBL/GenBank/DDBJ databases">
        <authorList>
            <person name="Palmer J.M."/>
        </authorList>
    </citation>
    <scope>NUCLEOTIDE SEQUENCE</scope>
    <source>
        <strain evidence="4">ARV_011</strain>
    </source>
</reference>
<keyword evidence="2" id="KW-0812">Transmembrane</keyword>
<feature type="transmembrane region" description="Helical" evidence="2">
    <location>
        <begin position="209"/>
        <end position="231"/>
    </location>
</feature>
<dbReference type="RefSeq" id="XP_043049404.1">
    <property type="nucleotide sequence ID" value="XM_043195699.1"/>
</dbReference>
<dbReference type="InterPro" id="IPR035892">
    <property type="entry name" value="C2_domain_sf"/>
</dbReference>
<dbReference type="SMART" id="SM00271">
    <property type="entry name" value="DnaJ"/>
    <property type="match status" value="1"/>
</dbReference>
<accession>A0A9P7V9I7</accession>
<feature type="transmembrane region" description="Helical" evidence="2">
    <location>
        <begin position="84"/>
        <end position="103"/>
    </location>
</feature>
<keyword evidence="2" id="KW-1133">Transmembrane helix</keyword>